<gene>
    <name evidence="9" type="ORF">Poli38472_007645</name>
</gene>
<protein>
    <recommendedName>
        <fullName evidence="1">tRNA-uridine aminocarboxypropyltransferase</fullName>
        <ecNumber evidence="1">2.5.1.25</ecNumber>
    </recommendedName>
</protein>
<dbReference type="OrthoDB" id="408541at2759"/>
<dbReference type="Pfam" id="PF03942">
    <property type="entry name" value="DTW"/>
    <property type="match status" value="1"/>
</dbReference>
<evidence type="ECO:0000256" key="2">
    <source>
        <dbReference type="ARBA" id="ARBA00022679"/>
    </source>
</evidence>
<comment type="catalytic activity">
    <reaction evidence="6">
        <text>a uridine in tRNA + S-adenosyl-L-methionine = a 3-[(3S)-3-amino-3-carboxypropyl]uridine in tRNA + S-methyl-5'-thioadenosine + H(+)</text>
        <dbReference type="Rhea" id="RHEA:62432"/>
        <dbReference type="Rhea" id="RHEA-COMP:13339"/>
        <dbReference type="Rhea" id="RHEA-COMP:16092"/>
        <dbReference type="ChEBI" id="CHEBI:15378"/>
        <dbReference type="ChEBI" id="CHEBI:17509"/>
        <dbReference type="ChEBI" id="CHEBI:59789"/>
        <dbReference type="ChEBI" id="CHEBI:65315"/>
        <dbReference type="ChEBI" id="CHEBI:82930"/>
        <dbReference type="EC" id="2.5.1.25"/>
    </reaction>
</comment>
<keyword evidence="2" id="KW-0808">Transferase</keyword>
<dbReference type="GO" id="GO:0016432">
    <property type="term" value="F:tRNA-uridine aminocarboxypropyltransferase activity"/>
    <property type="evidence" value="ECO:0007669"/>
    <property type="project" value="UniProtKB-EC"/>
</dbReference>
<organism evidence="9 10">
    <name type="scientific">Pythium oligandrum</name>
    <name type="common">Mycoparasitic fungus</name>
    <dbReference type="NCBI Taxonomy" id="41045"/>
    <lineage>
        <taxon>Eukaryota</taxon>
        <taxon>Sar</taxon>
        <taxon>Stramenopiles</taxon>
        <taxon>Oomycota</taxon>
        <taxon>Peronosporomycetes</taxon>
        <taxon>Pythiales</taxon>
        <taxon>Pythiaceae</taxon>
        <taxon>Pythium</taxon>
    </lineage>
</organism>
<keyword evidence="3" id="KW-0949">S-adenosyl-L-methionine</keyword>
<dbReference type="EC" id="2.5.1.25" evidence="1"/>
<comment type="caution">
    <text evidence="9">The sequence shown here is derived from an EMBL/GenBank/DDBJ whole genome shotgun (WGS) entry which is preliminary data.</text>
</comment>
<evidence type="ECO:0000256" key="7">
    <source>
        <dbReference type="SAM" id="MobiDB-lite"/>
    </source>
</evidence>
<dbReference type="GO" id="GO:0008033">
    <property type="term" value="P:tRNA processing"/>
    <property type="evidence" value="ECO:0007669"/>
    <property type="project" value="UniProtKB-KW"/>
</dbReference>
<keyword evidence="4" id="KW-0819">tRNA processing</keyword>
<dbReference type="InterPro" id="IPR005636">
    <property type="entry name" value="DTW"/>
</dbReference>
<comment type="similarity">
    <text evidence="5">Belongs to the TDD superfamily. DTWD2 family.</text>
</comment>
<dbReference type="EMBL" id="SPLM01000003">
    <property type="protein sequence ID" value="TMW67973.1"/>
    <property type="molecule type" value="Genomic_DNA"/>
</dbReference>
<evidence type="ECO:0000256" key="3">
    <source>
        <dbReference type="ARBA" id="ARBA00022691"/>
    </source>
</evidence>
<feature type="region of interest" description="Disordered" evidence="7">
    <location>
        <begin position="250"/>
        <end position="290"/>
    </location>
</feature>
<feature type="domain" description="DTW" evidence="8">
    <location>
        <begin position="17"/>
        <end position="251"/>
    </location>
</feature>
<dbReference type="SMART" id="SM01144">
    <property type="entry name" value="DTW"/>
    <property type="match status" value="1"/>
</dbReference>
<evidence type="ECO:0000256" key="4">
    <source>
        <dbReference type="ARBA" id="ARBA00022694"/>
    </source>
</evidence>
<dbReference type="PANTHER" id="PTHR21392:SF0">
    <property type="entry name" value="TRNA-URIDINE AMINOCARBOXYPROPYLTRANSFERASE 2"/>
    <property type="match status" value="1"/>
</dbReference>
<keyword evidence="10" id="KW-1185">Reference proteome</keyword>
<dbReference type="AlphaFoldDB" id="A0A8K1CTF8"/>
<evidence type="ECO:0000256" key="5">
    <source>
        <dbReference type="ARBA" id="ARBA00034489"/>
    </source>
</evidence>
<proteinExistence type="inferred from homology"/>
<sequence>MTEERPLATPSPSTTKRRALCERCQRPPVVCYCAALPTPALKTQTTTVVVLQHTREQRQRQSISSVPVLTQVLASPDCVRVVPVNAEGKGSSVSEELHAVLAREFIDSSSISDADAVFILFPHPDAKPLDREWLETMGIQRQVLVAVDGTWTEAKKIVHHSQLFWTSFMETQRNGGKTVEFVCLAPQDGAPLTSSLYGELRKEPMEGCVSTLEAIGVALQTLEPSGHGDMLQQALCHAFEAMVSAQDKFRRQGRAAQEAKYGGPKSTQPQPPSTPSEPLLDDERQTQRASQGVVKTYVFYTTQTDLRQKQQLVQVGESRECTRDQAIAHCRVLNHHRKRGDRVSTLPLEAFVRQQQEQETQA</sequence>
<evidence type="ECO:0000313" key="10">
    <source>
        <dbReference type="Proteomes" id="UP000794436"/>
    </source>
</evidence>
<evidence type="ECO:0000256" key="1">
    <source>
        <dbReference type="ARBA" id="ARBA00012386"/>
    </source>
</evidence>
<evidence type="ECO:0000259" key="8">
    <source>
        <dbReference type="SMART" id="SM01144"/>
    </source>
</evidence>
<dbReference type="InterPro" id="IPR039262">
    <property type="entry name" value="DTWD2/TAPT"/>
</dbReference>
<reference evidence="9" key="1">
    <citation type="submission" date="2019-03" db="EMBL/GenBank/DDBJ databases">
        <title>Long read genome sequence of the mycoparasitic Pythium oligandrum ATCC 38472 isolated from sugarbeet rhizosphere.</title>
        <authorList>
            <person name="Gaulin E."/>
        </authorList>
    </citation>
    <scope>NUCLEOTIDE SEQUENCE</scope>
    <source>
        <strain evidence="9">ATCC 38472_TT</strain>
    </source>
</reference>
<dbReference type="Proteomes" id="UP000794436">
    <property type="component" value="Unassembled WGS sequence"/>
</dbReference>
<evidence type="ECO:0000256" key="6">
    <source>
        <dbReference type="ARBA" id="ARBA00048718"/>
    </source>
</evidence>
<accession>A0A8K1CTF8</accession>
<name>A0A8K1CTF8_PYTOL</name>
<evidence type="ECO:0000313" key="9">
    <source>
        <dbReference type="EMBL" id="TMW67973.1"/>
    </source>
</evidence>
<dbReference type="PANTHER" id="PTHR21392">
    <property type="entry name" value="TRNA-URIDINE AMINOCARBOXYPROPYLTRANSFERASE 2"/>
    <property type="match status" value="1"/>
</dbReference>